<name>A0A402A4M4_9CHLR</name>
<comment type="caution">
    <text evidence="1">The sequence shown here is derived from an EMBL/GenBank/DDBJ whole genome shotgun (WGS) entry which is preliminary data.</text>
</comment>
<protein>
    <submittedName>
        <fullName evidence="1">Uncharacterized protein</fullName>
    </submittedName>
</protein>
<evidence type="ECO:0000313" key="2">
    <source>
        <dbReference type="Proteomes" id="UP000287352"/>
    </source>
</evidence>
<proteinExistence type="predicted"/>
<dbReference type="RefSeq" id="WP_126581437.1">
    <property type="nucleotide sequence ID" value="NZ_BIFR01000001.1"/>
</dbReference>
<organism evidence="1 2">
    <name type="scientific">Tengunoibacter tsumagoiensis</name>
    <dbReference type="NCBI Taxonomy" id="2014871"/>
    <lineage>
        <taxon>Bacteria</taxon>
        <taxon>Bacillati</taxon>
        <taxon>Chloroflexota</taxon>
        <taxon>Ktedonobacteria</taxon>
        <taxon>Ktedonobacterales</taxon>
        <taxon>Dictyobacteraceae</taxon>
        <taxon>Tengunoibacter</taxon>
    </lineage>
</organism>
<dbReference type="EMBL" id="BIFR01000001">
    <property type="protein sequence ID" value="GCE13951.1"/>
    <property type="molecule type" value="Genomic_DNA"/>
</dbReference>
<reference evidence="2" key="1">
    <citation type="submission" date="2018-12" db="EMBL/GenBank/DDBJ databases">
        <title>Tengunoibacter tsumagoiensis gen. nov., sp. nov., Dictyobacter kobayashii sp. nov., D. alpinus sp. nov., and D. joshuensis sp. nov. and description of Dictyobacteraceae fam. nov. within the order Ktedonobacterales isolated from Tengu-no-mugimeshi.</title>
        <authorList>
            <person name="Wang C.M."/>
            <person name="Zheng Y."/>
            <person name="Sakai Y."/>
            <person name="Toyoda A."/>
            <person name="Minakuchi Y."/>
            <person name="Abe K."/>
            <person name="Yokota A."/>
            <person name="Yabe S."/>
        </authorList>
    </citation>
    <scope>NUCLEOTIDE SEQUENCE [LARGE SCALE GENOMIC DNA]</scope>
    <source>
        <strain evidence="2">Uno3</strain>
    </source>
</reference>
<evidence type="ECO:0000313" key="1">
    <source>
        <dbReference type="EMBL" id="GCE13951.1"/>
    </source>
</evidence>
<dbReference type="AlphaFoldDB" id="A0A402A4M4"/>
<dbReference type="OrthoDB" id="163452at2"/>
<gene>
    <name evidence="1" type="ORF">KTT_38100</name>
</gene>
<keyword evidence="2" id="KW-1185">Reference proteome</keyword>
<sequence length="71" mass="8251">MMNTRPLEMITQINDEVSETDQLARSGFSSDEIISLLWLRQWYQHGGSDRAEILRNLEYLKALLVNGKIEL</sequence>
<accession>A0A402A4M4</accession>
<dbReference type="Proteomes" id="UP000287352">
    <property type="component" value="Unassembled WGS sequence"/>
</dbReference>